<keyword evidence="9" id="KW-1185">Reference proteome</keyword>
<dbReference type="SUPFAM" id="SSF88946">
    <property type="entry name" value="Sigma2 domain of RNA polymerase sigma factors"/>
    <property type="match status" value="1"/>
</dbReference>
<evidence type="ECO:0000256" key="5">
    <source>
        <dbReference type="ARBA" id="ARBA00023125"/>
    </source>
</evidence>
<evidence type="ECO:0000313" key="8">
    <source>
        <dbReference type="EMBL" id="MBC5727626.1"/>
    </source>
</evidence>
<dbReference type="InterPro" id="IPR007627">
    <property type="entry name" value="RNA_pol_sigma70_r2"/>
</dbReference>
<keyword evidence="2" id="KW-0749">Sporulation</keyword>
<dbReference type="RefSeq" id="WP_186934886.1">
    <property type="nucleotide sequence ID" value="NZ_JACOPS010000001.1"/>
</dbReference>
<comment type="similarity">
    <text evidence="1">Belongs to the sigma-70 factor family.</text>
</comment>
<gene>
    <name evidence="8" type="primary">sigK</name>
    <name evidence="8" type="ORF">H8R91_03570</name>
</gene>
<dbReference type="Pfam" id="PF04542">
    <property type="entry name" value="Sigma70_r2"/>
    <property type="match status" value="1"/>
</dbReference>
<keyword evidence="5" id="KW-0238">DNA-binding</keyword>
<dbReference type="PROSITE" id="PS00715">
    <property type="entry name" value="SIGMA70_1"/>
    <property type="match status" value="1"/>
</dbReference>
<organism evidence="8 9">
    <name type="scientific">Ruminococcus intestinalis</name>
    <dbReference type="NCBI Taxonomy" id="2763066"/>
    <lineage>
        <taxon>Bacteria</taxon>
        <taxon>Bacillati</taxon>
        <taxon>Bacillota</taxon>
        <taxon>Clostridia</taxon>
        <taxon>Eubacteriales</taxon>
        <taxon>Oscillospiraceae</taxon>
        <taxon>Ruminococcus</taxon>
    </lineage>
</organism>
<dbReference type="CDD" id="cd06171">
    <property type="entry name" value="Sigma70_r4"/>
    <property type="match status" value="1"/>
</dbReference>
<keyword evidence="6" id="KW-0804">Transcription</keyword>
<reference evidence="8 9" key="1">
    <citation type="submission" date="2020-08" db="EMBL/GenBank/DDBJ databases">
        <title>Genome public.</title>
        <authorList>
            <person name="Liu C."/>
            <person name="Sun Q."/>
        </authorList>
    </citation>
    <scope>NUCLEOTIDE SEQUENCE [LARGE SCALE GENOMIC DNA]</scope>
    <source>
        <strain evidence="8 9">NSJ-71</strain>
    </source>
</reference>
<dbReference type="NCBIfam" id="NF004471">
    <property type="entry name" value="PRK05803.1"/>
    <property type="match status" value="1"/>
</dbReference>
<name>A0ABR7HJD8_9FIRM</name>
<dbReference type="InterPro" id="IPR001387">
    <property type="entry name" value="Cro/C1-type_HTH"/>
</dbReference>
<evidence type="ECO:0000256" key="4">
    <source>
        <dbReference type="ARBA" id="ARBA00023082"/>
    </source>
</evidence>
<dbReference type="InterPro" id="IPR013324">
    <property type="entry name" value="RNA_pol_sigma_r3/r4-like"/>
</dbReference>
<evidence type="ECO:0000259" key="7">
    <source>
        <dbReference type="PROSITE" id="PS50943"/>
    </source>
</evidence>
<evidence type="ECO:0000256" key="2">
    <source>
        <dbReference type="ARBA" id="ARBA00022969"/>
    </source>
</evidence>
<dbReference type="PANTHER" id="PTHR30376:SF3">
    <property type="entry name" value="RNA POLYMERASE SIGMA FACTOR RPOH"/>
    <property type="match status" value="1"/>
</dbReference>
<dbReference type="PIRSF" id="PIRSF000770">
    <property type="entry name" value="RNA_pol_sigma-SigE/K"/>
    <property type="match status" value="1"/>
</dbReference>
<keyword evidence="4" id="KW-0731">Sigma factor</keyword>
<dbReference type="InterPro" id="IPR000943">
    <property type="entry name" value="RNA_pol_sigma70"/>
</dbReference>
<protein>
    <submittedName>
        <fullName evidence="8">RNA polymerase sporulation sigma factor SigK</fullName>
    </submittedName>
</protein>
<comment type="caution">
    <text evidence="8">The sequence shown here is derived from an EMBL/GenBank/DDBJ whole genome shotgun (WGS) entry which is preliminary data.</text>
</comment>
<dbReference type="Pfam" id="PF04545">
    <property type="entry name" value="Sigma70_r4"/>
    <property type="match status" value="1"/>
</dbReference>
<accession>A0ABR7HJD8</accession>
<evidence type="ECO:0000256" key="1">
    <source>
        <dbReference type="ARBA" id="ARBA00007788"/>
    </source>
</evidence>
<dbReference type="PANTHER" id="PTHR30376">
    <property type="entry name" value="SIGMA FACTOR RPOH HEAT SHOCK RELATED"/>
    <property type="match status" value="1"/>
</dbReference>
<evidence type="ECO:0000256" key="6">
    <source>
        <dbReference type="ARBA" id="ARBA00023163"/>
    </source>
</evidence>
<dbReference type="SUPFAM" id="SSF88659">
    <property type="entry name" value="Sigma3 and sigma4 domains of RNA polymerase sigma factors"/>
    <property type="match status" value="1"/>
</dbReference>
<dbReference type="InterPro" id="IPR007630">
    <property type="entry name" value="RNA_pol_sigma70_r4"/>
</dbReference>
<dbReference type="PROSITE" id="PS50943">
    <property type="entry name" value="HTH_CROC1"/>
    <property type="match status" value="1"/>
</dbReference>
<dbReference type="PRINTS" id="PR00046">
    <property type="entry name" value="SIGMA70FCT"/>
</dbReference>
<proteinExistence type="inferred from homology"/>
<evidence type="ECO:0000313" key="9">
    <source>
        <dbReference type="Proteomes" id="UP000636755"/>
    </source>
</evidence>
<sequence>MIELINFLGQYLCFFILHICGNGSFPKPLSEKEEHEYLVRSAKGDIEARNILVEHNLRLVAHIIKKYYGNQSEQDDLVSIGTIGLIKAINTYDISKKIKLSSYASRCIENEILMHFRNAKKTAQDISLNEAIDSDKDGNPLTLLDIMAVDDNILEQIDFQLNSKKLSQFINEELSPREKMIIVMRYGLDGSEPLTQKKIAQKLNISRSYVSRIETKALKLLRKRFDNSSNL</sequence>
<dbReference type="NCBIfam" id="TIGR02937">
    <property type="entry name" value="sigma70-ECF"/>
    <property type="match status" value="1"/>
</dbReference>
<dbReference type="InterPro" id="IPR014284">
    <property type="entry name" value="RNA_pol_sigma-70_dom"/>
</dbReference>
<dbReference type="EMBL" id="JACOPS010000001">
    <property type="protein sequence ID" value="MBC5727626.1"/>
    <property type="molecule type" value="Genomic_DNA"/>
</dbReference>
<feature type="domain" description="HTH cro/C1-type" evidence="7">
    <location>
        <begin position="194"/>
        <end position="215"/>
    </location>
</feature>
<dbReference type="InterPro" id="IPR036388">
    <property type="entry name" value="WH-like_DNA-bd_sf"/>
</dbReference>
<evidence type="ECO:0000256" key="3">
    <source>
        <dbReference type="ARBA" id="ARBA00023015"/>
    </source>
</evidence>
<dbReference type="Gene3D" id="1.10.10.10">
    <property type="entry name" value="Winged helix-like DNA-binding domain superfamily/Winged helix DNA-binding domain"/>
    <property type="match status" value="1"/>
</dbReference>
<dbReference type="InterPro" id="IPR013325">
    <property type="entry name" value="RNA_pol_sigma_r2"/>
</dbReference>
<dbReference type="InterPro" id="IPR050813">
    <property type="entry name" value="Sigma-70_Factor"/>
</dbReference>
<keyword evidence="3" id="KW-0805">Transcription regulation</keyword>
<dbReference type="Gene3D" id="1.20.120.1810">
    <property type="match status" value="1"/>
</dbReference>
<dbReference type="Proteomes" id="UP000636755">
    <property type="component" value="Unassembled WGS sequence"/>
</dbReference>